<sequence>MLPLGWNGILTILAFLISLSVAAYQIKDYRARPAKPTLTDIHEPGFRTRPNNEFPDDRRDARFELHASIENKGRNPFTVSRVVLKPEMGDTVDLHSLERNHDRLHTFEGNTPREISYSGDTTLPADHPDEIVGIVRIETPAGNDELSATFDLIERR</sequence>
<organism evidence="1 2">
    <name type="scientific">Haloferax chudinovii</name>
    <dbReference type="NCBI Taxonomy" id="1109010"/>
    <lineage>
        <taxon>Archaea</taxon>
        <taxon>Methanobacteriati</taxon>
        <taxon>Methanobacteriota</taxon>
        <taxon>Stenosarchaea group</taxon>
        <taxon>Halobacteria</taxon>
        <taxon>Halobacteriales</taxon>
        <taxon>Haloferacaceae</taxon>
        <taxon>Haloferax</taxon>
    </lineage>
</organism>
<accession>A0ABD5XIJ7</accession>
<name>A0ABD5XIJ7_9EURY</name>
<dbReference type="RefSeq" id="WP_390245959.1">
    <property type="nucleotide sequence ID" value="NZ_JBHTAB010000008.1"/>
</dbReference>
<comment type="caution">
    <text evidence="1">The sequence shown here is derived from an EMBL/GenBank/DDBJ whole genome shotgun (WGS) entry which is preliminary data.</text>
</comment>
<dbReference type="EMBL" id="JBHTAB010000008">
    <property type="protein sequence ID" value="MFC7130584.1"/>
    <property type="molecule type" value="Genomic_DNA"/>
</dbReference>
<evidence type="ECO:0000313" key="2">
    <source>
        <dbReference type="Proteomes" id="UP001596460"/>
    </source>
</evidence>
<keyword evidence="2" id="KW-1185">Reference proteome</keyword>
<dbReference type="Proteomes" id="UP001596460">
    <property type="component" value="Unassembled WGS sequence"/>
</dbReference>
<evidence type="ECO:0008006" key="3">
    <source>
        <dbReference type="Google" id="ProtNLM"/>
    </source>
</evidence>
<reference evidence="1 2" key="1">
    <citation type="journal article" date="2019" name="Int. J. Syst. Evol. Microbiol.">
        <title>The Global Catalogue of Microorganisms (GCM) 10K type strain sequencing project: providing services to taxonomists for standard genome sequencing and annotation.</title>
        <authorList>
            <consortium name="The Broad Institute Genomics Platform"/>
            <consortium name="The Broad Institute Genome Sequencing Center for Infectious Disease"/>
            <person name="Wu L."/>
            <person name="Ma J."/>
        </authorList>
    </citation>
    <scope>NUCLEOTIDE SEQUENCE [LARGE SCALE GENOMIC DNA]</scope>
    <source>
        <strain evidence="1 2">DSM 26526</strain>
    </source>
</reference>
<dbReference type="AlphaFoldDB" id="A0ABD5XIJ7"/>
<protein>
    <recommendedName>
        <fullName evidence="3">DUF4352 domain-containing protein</fullName>
    </recommendedName>
</protein>
<evidence type="ECO:0000313" key="1">
    <source>
        <dbReference type="EMBL" id="MFC7130584.1"/>
    </source>
</evidence>
<proteinExistence type="predicted"/>
<gene>
    <name evidence="1" type="ORF">ACFQI8_14430</name>
</gene>